<dbReference type="AlphaFoldDB" id="A0A4R8UTC0"/>
<name>A0A4R8UTC0_9MICO</name>
<proteinExistence type="predicted"/>
<accession>A0A4R8UTC0</accession>
<evidence type="ECO:0000313" key="1">
    <source>
        <dbReference type="EMBL" id="TFB71525.1"/>
    </source>
</evidence>
<organism evidence="1 2">
    <name type="scientific">Cryobacterium glaciale</name>
    <dbReference type="NCBI Taxonomy" id="1259145"/>
    <lineage>
        <taxon>Bacteria</taxon>
        <taxon>Bacillati</taxon>
        <taxon>Actinomycetota</taxon>
        <taxon>Actinomycetes</taxon>
        <taxon>Micrococcales</taxon>
        <taxon>Microbacteriaceae</taxon>
        <taxon>Cryobacterium</taxon>
    </lineage>
</organism>
<comment type="caution">
    <text evidence="1">The sequence shown here is derived from an EMBL/GenBank/DDBJ whole genome shotgun (WGS) entry which is preliminary data.</text>
</comment>
<keyword evidence="2" id="KW-1185">Reference proteome</keyword>
<gene>
    <name evidence="1" type="ORF">E3O06_11815</name>
</gene>
<dbReference type="OrthoDB" id="4524286at2"/>
<dbReference type="Proteomes" id="UP000298173">
    <property type="component" value="Unassembled WGS sequence"/>
</dbReference>
<reference evidence="1 2" key="1">
    <citation type="submission" date="2019-03" db="EMBL/GenBank/DDBJ databases">
        <title>Genomics of glacier-inhabiting Cryobacterium strains.</title>
        <authorList>
            <person name="Liu Q."/>
            <person name="Xin Y.-H."/>
        </authorList>
    </citation>
    <scope>NUCLEOTIDE SEQUENCE [LARGE SCALE GENOMIC DNA]</scope>
    <source>
        <strain evidence="1 2">HLT2-23</strain>
    </source>
</reference>
<evidence type="ECO:0000313" key="2">
    <source>
        <dbReference type="Proteomes" id="UP000298173"/>
    </source>
</evidence>
<dbReference type="EMBL" id="SOEY01000026">
    <property type="protein sequence ID" value="TFB71525.1"/>
    <property type="molecule type" value="Genomic_DNA"/>
</dbReference>
<protein>
    <submittedName>
        <fullName evidence="1">Uncharacterized protein</fullName>
    </submittedName>
</protein>
<sequence>MQQALVERDHVIESRTSAVLDHALLVGKPWTRGLGTAPLGRLPPRGTKADAPLRPTLTCGIVGVKPLGAVPTSPAEELDAARSHIALDVAQCLPGGDAYDARQLAMGLPPVGIRFWNVLG</sequence>
<dbReference type="RefSeq" id="WP_134503592.1">
    <property type="nucleotide sequence ID" value="NZ_SOEY01000026.1"/>
</dbReference>